<evidence type="ECO:0000313" key="2">
    <source>
        <dbReference type="EMBL" id="ADV64146.1"/>
    </source>
</evidence>
<evidence type="ECO:0000313" key="3">
    <source>
        <dbReference type="Proteomes" id="UP000008631"/>
    </source>
</evidence>
<protein>
    <submittedName>
        <fullName evidence="2">Uncharacterized protein</fullName>
    </submittedName>
</protein>
<dbReference type="Gene3D" id="1.25.40.10">
    <property type="entry name" value="Tetratricopeptide repeat domain"/>
    <property type="match status" value="1"/>
</dbReference>
<organism evidence="2 3">
    <name type="scientific">Isosphaera pallida (strain ATCC 43644 / DSM 9630 / IS1B)</name>
    <dbReference type="NCBI Taxonomy" id="575540"/>
    <lineage>
        <taxon>Bacteria</taxon>
        <taxon>Pseudomonadati</taxon>
        <taxon>Planctomycetota</taxon>
        <taxon>Planctomycetia</taxon>
        <taxon>Isosphaerales</taxon>
        <taxon>Isosphaeraceae</taxon>
        <taxon>Isosphaera</taxon>
    </lineage>
</organism>
<dbReference type="SUPFAM" id="SSF48452">
    <property type="entry name" value="TPR-like"/>
    <property type="match status" value="1"/>
</dbReference>
<dbReference type="InParanoid" id="E8QYG3"/>
<evidence type="ECO:0000256" key="1">
    <source>
        <dbReference type="SAM" id="MobiDB-lite"/>
    </source>
</evidence>
<dbReference type="eggNOG" id="COG0457">
    <property type="taxonomic scope" value="Bacteria"/>
</dbReference>
<reference key="1">
    <citation type="submission" date="2010-11" db="EMBL/GenBank/DDBJ databases">
        <title>The complete sequence of chromosome of Isophaera pallida ATCC 43644.</title>
        <authorList>
            <consortium name="US DOE Joint Genome Institute (JGI-PGF)"/>
            <person name="Lucas S."/>
            <person name="Copeland A."/>
            <person name="Lapidus A."/>
            <person name="Bruce D."/>
            <person name="Goodwin L."/>
            <person name="Pitluck S."/>
            <person name="Kyrpides N."/>
            <person name="Mavromatis K."/>
            <person name="Pagani I."/>
            <person name="Ivanova N."/>
            <person name="Saunders E."/>
            <person name="Brettin T."/>
            <person name="Detter J.C."/>
            <person name="Han C."/>
            <person name="Tapia R."/>
            <person name="Land M."/>
            <person name="Hauser L."/>
            <person name="Markowitz V."/>
            <person name="Cheng J.-F."/>
            <person name="Hugenholtz P."/>
            <person name="Woyke T."/>
            <person name="Wu D."/>
            <person name="Eisen J.A."/>
        </authorList>
    </citation>
    <scope>NUCLEOTIDE SEQUENCE</scope>
    <source>
        <strain>ATCC 43644</strain>
    </source>
</reference>
<reference evidence="2 3" key="2">
    <citation type="journal article" date="2011" name="Stand. Genomic Sci.">
        <title>Complete genome sequence of Isosphaera pallida type strain (IS1B).</title>
        <authorList>
            <consortium name="US DOE Joint Genome Institute (JGI-PGF)"/>
            <person name="Goker M."/>
            <person name="Cleland D."/>
            <person name="Saunders E."/>
            <person name="Lapidus A."/>
            <person name="Nolan M."/>
            <person name="Lucas S."/>
            <person name="Hammon N."/>
            <person name="Deshpande S."/>
            <person name="Cheng J.F."/>
            <person name="Tapia R."/>
            <person name="Han C."/>
            <person name="Goodwin L."/>
            <person name="Pitluck S."/>
            <person name="Liolios K."/>
            <person name="Pagani I."/>
            <person name="Ivanova N."/>
            <person name="Mavromatis K."/>
            <person name="Pati A."/>
            <person name="Chen A."/>
            <person name="Palaniappan K."/>
            <person name="Land M."/>
            <person name="Hauser L."/>
            <person name="Chang Y.J."/>
            <person name="Jeffries C.D."/>
            <person name="Detter J.C."/>
            <person name="Beck B."/>
            <person name="Woyke T."/>
            <person name="Bristow J."/>
            <person name="Eisen J.A."/>
            <person name="Markowitz V."/>
            <person name="Hugenholtz P."/>
            <person name="Kyrpides N.C."/>
            <person name="Klenk H.P."/>
        </authorList>
    </citation>
    <scope>NUCLEOTIDE SEQUENCE [LARGE SCALE GENOMIC DNA]</scope>
    <source>
        <strain evidence="3">ATCC 43644 / DSM 9630 / IS1B</strain>
    </source>
</reference>
<proteinExistence type="predicted"/>
<dbReference type="InterPro" id="IPR011990">
    <property type="entry name" value="TPR-like_helical_dom_sf"/>
</dbReference>
<feature type="region of interest" description="Disordered" evidence="1">
    <location>
        <begin position="1"/>
        <end position="35"/>
    </location>
</feature>
<dbReference type="RefSeq" id="WP_013566434.1">
    <property type="nucleotide sequence ID" value="NC_014962.1"/>
</dbReference>
<dbReference type="AlphaFoldDB" id="E8QYG3"/>
<name>E8QYG3_ISOPI</name>
<dbReference type="Pfam" id="PF14559">
    <property type="entry name" value="TPR_19"/>
    <property type="match status" value="1"/>
</dbReference>
<accession>E8QYG3</accession>
<dbReference type="OrthoDB" id="1551390at2"/>
<dbReference type="KEGG" id="ipa:Isop_3589"/>
<dbReference type="Proteomes" id="UP000008631">
    <property type="component" value="Chromosome"/>
</dbReference>
<keyword evidence="3" id="KW-1185">Reference proteome</keyword>
<dbReference type="STRING" id="575540.Isop_3589"/>
<dbReference type="EMBL" id="CP002353">
    <property type="protein sequence ID" value="ADV64146.1"/>
    <property type="molecule type" value="Genomic_DNA"/>
</dbReference>
<sequence length="172" mass="19246">MSSSFHPCNSDDSDAVKASGHPSSTPRSSHDDVADDPLRALCREADRLFWSLDYAQAARLYTQARDLLPPELDRSETAAWLETMIGDAYLLDGQLERARHAYQRAFDLADAPDNPYLLLRLGQTAFDLGDVDQARAHLARAWELGGPDLFDEEEPRYRALLDQASPPPPKHE</sequence>
<dbReference type="HOGENOM" id="CLU_123393_0_0_0"/>
<gene>
    <name evidence="2" type="ordered locus">Isop_3589</name>
</gene>